<protein>
    <recommendedName>
        <fullName evidence="4">Enoyl reductase (ER) domain-containing protein</fullName>
    </recommendedName>
</protein>
<dbReference type="CDD" id="cd08249">
    <property type="entry name" value="enoyl_reductase_like"/>
    <property type="match status" value="1"/>
</dbReference>
<keyword evidence="2" id="KW-0560">Oxidoreductase</keyword>
<evidence type="ECO:0000313" key="5">
    <source>
        <dbReference type="EMBL" id="RYO89276.1"/>
    </source>
</evidence>
<dbReference type="InterPro" id="IPR011032">
    <property type="entry name" value="GroES-like_sf"/>
</dbReference>
<dbReference type="PANTHER" id="PTHR45348">
    <property type="entry name" value="HYPOTHETICAL OXIDOREDUCTASE (EUROFUNG)"/>
    <property type="match status" value="1"/>
</dbReference>
<dbReference type="SMART" id="SM00829">
    <property type="entry name" value="PKS_ER"/>
    <property type="match status" value="1"/>
</dbReference>
<evidence type="ECO:0000256" key="1">
    <source>
        <dbReference type="ARBA" id="ARBA00008072"/>
    </source>
</evidence>
<organism evidence="5 6">
    <name type="scientific">Monosporascus cannonballus</name>
    <dbReference type="NCBI Taxonomy" id="155416"/>
    <lineage>
        <taxon>Eukaryota</taxon>
        <taxon>Fungi</taxon>
        <taxon>Dikarya</taxon>
        <taxon>Ascomycota</taxon>
        <taxon>Pezizomycotina</taxon>
        <taxon>Sordariomycetes</taxon>
        <taxon>Xylariomycetidae</taxon>
        <taxon>Xylariales</taxon>
        <taxon>Xylariales incertae sedis</taxon>
        <taxon>Monosporascus</taxon>
    </lineage>
</organism>
<dbReference type="InterPro" id="IPR020843">
    <property type="entry name" value="ER"/>
</dbReference>
<accession>A0ABY0HFF9</accession>
<dbReference type="SUPFAM" id="SSF50129">
    <property type="entry name" value="GroES-like"/>
    <property type="match status" value="1"/>
</dbReference>
<dbReference type="Pfam" id="PF08240">
    <property type="entry name" value="ADH_N"/>
    <property type="match status" value="1"/>
</dbReference>
<proteinExistence type="inferred from homology"/>
<sequence length="345" mass="37364">MKALLTTGNKSVSIGETETPRPGEGEILVKVTYVAQNPTDWKMLDVPAGRVVGCDFAGTVADSNGSQWREGQRIAGWVHGRATDPPRGAFAEYLVTESEMVFPVPDDITDQQAATISAPFATAVQALVQRLKLPEPSDPAKTALPLLVNGGSTSVGMYAIQLGKLAGLYVVATGSRKNHTLLKSLGADIVVDYSTKNWPKRVRRITNDSLEHVLDCVGEFSTILSTASALSSTKGGHILTLLPVGPVRESGEVDIEKVKLESTLAYTVFGRPISSLYDDFDNFTPTSEDKAIWEKYLVMLPELLRSGKIKPNNVREMGTIDDIPAGFEAQKKGDVRAEKLVYKVM</sequence>
<dbReference type="InterPro" id="IPR036291">
    <property type="entry name" value="NAD(P)-bd_dom_sf"/>
</dbReference>
<feature type="compositionally biased region" description="Polar residues" evidence="3">
    <location>
        <begin position="1"/>
        <end position="14"/>
    </location>
</feature>
<dbReference type="InterPro" id="IPR047122">
    <property type="entry name" value="Trans-enoyl_RdTase-like"/>
</dbReference>
<gene>
    <name evidence="5" type="ORF">DL762_003299</name>
</gene>
<dbReference type="Proteomes" id="UP000294003">
    <property type="component" value="Unassembled WGS sequence"/>
</dbReference>
<comment type="similarity">
    <text evidence="1">Belongs to the zinc-containing alcohol dehydrogenase family.</text>
</comment>
<dbReference type="PANTHER" id="PTHR45348:SF2">
    <property type="entry name" value="ZINC-TYPE ALCOHOL DEHYDROGENASE-LIKE PROTEIN C2E1P3.01"/>
    <property type="match status" value="1"/>
</dbReference>
<keyword evidence="6" id="KW-1185">Reference proteome</keyword>
<dbReference type="EMBL" id="QJNS01000075">
    <property type="protein sequence ID" value="RYO89276.1"/>
    <property type="molecule type" value="Genomic_DNA"/>
</dbReference>
<dbReference type="SUPFAM" id="SSF51735">
    <property type="entry name" value="NAD(P)-binding Rossmann-fold domains"/>
    <property type="match status" value="1"/>
</dbReference>
<dbReference type="InterPro" id="IPR013154">
    <property type="entry name" value="ADH-like_N"/>
</dbReference>
<dbReference type="Gene3D" id="3.40.50.720">
    <property type="entry name" value="NAD(P)-binding Rossmann-like Domain"/>
    <property type="match status" value="1"/>
</dbReference>
<dbReference type="InterPro" id="IPR013149">
    <property type="entry name" value="ADH-like_C"/>
</dbReference>
<dbReference type="Pfam" id="PF00107">
    <property type="entry name" value="ADH_zinc_N"/>
    <property type="match status" value="1"/>
</dbReference>
<comment type="caution">
    <text evidence="5">The sequence shown here is derived from an EMBL/GenBank/DDBJ whole genome shotgun (WGS) entry which is preliminary data.</text>
</comment>
<dbReference type="Gene3D" id="3.90.180.10">
    <property type="entry name" value="Medium-chain alcohol dehydrogenases, catalytic domain"/>
    <property type="match status" value="1"/>
</dbReference>
<evidence type="ECO:0000313" key="6">
    <source>
        <dbReference type="Proteomes" id="UP000294003"/>
    </source>
</evidence>
<evidence type="ECO:0000259" key="4">
    <source>
        <dbReference type="SMART" id="SM00829"/>
    </source>
</evidence>
<feature type="domain" description="Enoyl reductase (ER)" evidence="4">
    <location>
        <begin position="8"/>
        <end position="342"/>
    </location>
</feature>
<reference evidence="5 6" key="1">
    <citation type="submission" date="2018-06" db="EMBL/GenBank/DDBJ databases">
        <title>Complete Genomes of Monosporascus.</title>
        <authorList>
            <person name="Robinson A.J."/>
            <person name="Natvig D.O."/>
        </authorList>
    </citation>
    <scope>NUCLEOTIDE SEQUENCE [LARGE SCALE GENOMIC DNA]</scope>
    <source>
        <strain evidence="5 6">CBS 609.92</strain>
    </source>
</reference>
<feature type="region of interest" description="Disordered" evidence="3">
    <location>
        <begin position="1"/>
        <end position="21"/>
    </location>
</feature>
<name>A0ABY0HFF9_9PEZI</name>
<evidence type="ECO:0000256" key="2">
    <source>
        <dbReference type="ARBA" id="ARBA00023002"/>
    </source>
</evidence>
<evidence type="ECO:0000256" key="3">
    <source>
        <dbReference type="SAM" id="MobiDB-lite"/>
    </source>
</evidence>